<evidence type="ECO:0000256" key="4">
    <source>
        <dbReference type="ARBA" id="ARBA00009667"/>
    </source>
</evidence>
<evidence type="ECO:0000313" key="11">
    <source>
        <dbReference type="EMBL" id="KAK2146782.1"/>
    </source>
</evidence>
<evidence type="ECO:0000256" key="7">
    <source>
        <dbReference type="ARBA" id="ARBA00022605"/>
    </source>
</evidence>
<comment type="catalytic activity">
    <reaction evidence="1">
        <text>1-(5-phospho-beta-D-ribosyl)-5-[(5-phospho-beta-D-ribosylamino)methylideneamino]imidazole-4-carboxamide = 5-[(5-phospho-1-deoxy-D-ribulos-1-ylimino)methylamino]-1-(5-phospho-beta-D-ribosyl)imidazole-4-carboxamide</text>
        <dbReference type="Rhea" id="RHEA:15469"/>
        <dbReference type="ChEBI" id="CHEBI:58435"/>
        <dbReference type="ChEBI" id="CHEBI:58525"/>
        <dbReference type="EC" id="5.3.1.16"/>
    </reaction>
</comment>
<evidence type="ECO:0000313" key="12">
    <source>
        <dbReference type="Proteomes" id="UP001208570"/>
    </source>
</evidence>
<evidence type="ECO:0000256" key="8">
    <source>
        <dbReference type="ARBA" id="ARBA00023102"/>
    </source>
</evidence>
<dbReference type="SUPFAM" id="SSF51366">
    <property type="entry name" value="Ribulose-phoshate binding barrel"/>
    <property type="match status" value="1"/>
</dbReference>
<keyword evidence="12" id="KW-1185">Reference proteome</keyword>
<accession>A0AAD9MUZ6</accession>
<dbReference type="FunFam" id="3.20.20.70:FF:000009">
    <property type="entry name" value="1-(5-phosphoribosyl)-5-[(5-phosphoribosylamino)methylideneamino] imidazole-4-carboxamide isomerase"/>
    <property type="match status" value="1"/>
</dbReference>
<comment type="similarity">
    <text evidence="4 10">Belongs to the HisA/HisF family.</text>
</comment>
<name>A0AAD9MUZ6_9ANNE</name>
<evidence type="ECO:0000256" key="2">
    <source>
        <dbReference type="ARBA" id="ARBA00004496"/>
    </source>
</evidence>
<dbReference type="GO" id="GO:0005737">
    <property type="term" value="C:cytoplasm"/>
    <property type="evidence" value="ECO:0007669"/>
    <property type="project" value="UniProtKB-SubCell"/>
</dbReference>
<evidence type="ECO:0000256" key="9">
    <source>
        <dbReference type="ARBA" id="ARBA00023235"/>
    </source>
</evidence>
<dbReference type="GO" id="GO:0000162">
    <property type="term" value="P:L-tryptophan biosynthetic process"/>
    <property type="evidence" value="ECO:0007669"/>
    <property type="project" value="TreeGrafter"/>
</dbReference>
<evidence type="ECO:0000256" key="5">
    <source>
        <dbReference type="ARBA" id="ARBA00012550"/>
    </source>
</evidence>
<comment type="caution">
    <text evidence="11">The sequence shown here is derived from an EMBL/GenBank/DDBJ whole genome shotgun (WGS) entry which is preliminary data.</text>
</comment>
<dbReference type="AlphaFoldDB" id="A0AAD9MUZ6"/>
<protein>
    <recommendedName>
        <fullName evidence="5">1-(5-phosphoribosyl)-5-[(5-phosphoribosylamino)methylideneamino]imidazole-4-carboxamideisomerase</fullName>
        <ecNumber evidence="5">5.3.1.16</ecNumber>
    </recommendedName>
</protein>
<evidence type="ECO:0000256" key="1">
    <source>
        <dbReference type="ARBA" id="ARBA00000901"/>
    </source>
</evidence>
<keyword evidence="6" id="KW-0963">Cytoplasm</keyword>
<dbReference type="PANTHER" id="PTHR43090:SF2">
    <property type="entry name" value="1-(5-PHOSPHORIBOSYL)-5-[(5-PHOSPHORIBOSYLAMINO)METHYLIDENEAMINO] IMIDAZOLE-4-CARBOXAMIDE ISOMERASE"/>
    <property type="match status" value="1"/>
</dbReference>
<dbReference type="GO" id="GO:0000105">
    <property type="term" value="P:L-histidine biosynthetic process"/>
    <property type="evidence" value="ECO:0007669"/>
    <property type="project" value="UniProtKB-KW"/>
</dbReference>
<dbReference type="InterPro" id="IPR011060">
    <property type="entry name" value="RibuloseP-bd_barrel"/>
</dbReference>
<dbReference type="CDD" id="cd04732">
    <property type="entry name" value="HisA"/>
    <property type="match status" value="1"/>
</dbReference>
<dbReference type="PANTHER" id="PTHR43090">
    <property type="entry name" value="1-(5-PHOSPHORIBOSYL)-5-[(5-PHOSPHORIBOSYLAMINO)METHYLIDENEAMINO] IMIDAZOLE-4-CARBOXAMIDE ISOMERASE"/>
    <property type="match status" value="1"/>
</dbReference>
<keyword evidence="8 10" id="KW-0368">Histidine biosynthesis</keyword>
<dbReference type="InterPro" id="IPR044524">
    <property type="entry name" value="Isoase_HisA-like"/>
</dbReference>
<sequence length="217" mass="24148">MVHYGVDPVMQARKYEEEGVERIHIVDMDAVRGMGDNRTVIKRIRREVSCVLQVGGGIRSDKTVRELLDIGIDYLVVGTVFVESPTMVKEWIQKYGKHFLAGMDIHHGQVRVRGWQEDAGQQGSVFSQVIRQTSVSAVVCTVIERDGMLKGPDINMTNRIAIEVQMPVILSGGVSSLQDIQYVMIHGHAAVKGIIVGKALYEKKFSVREAVELCQGK</sequence>
<comment type="pathway">
    <text evidence="3">Amino-acid biosynthesis; L-histidine biosynthesis; L-histidine from 5-phospho-alpha-D-ribose 1-diphosphate: step 4/9.</text>
</comment>
<gene>
    <name evidence="11" type="ORF">LSH36_583g01259</name>
</gene>
<evidence type="ECO:0000256" key="10">
    <source>
        <dbReference type="RuleBase" id="RU003657"/>
    </source>
</evidence>
<comment type="subcellular location">
    <subcellularLocation>
        <location evidence="2">Cytoplasm</location>
    </subcellularLocation>
</comment>
<reference evidence="11" key="1">
    <citation type="journal article" date="2023" name="Mol. Biol. Evol.">
        <title>Third-Generation Sequencing Reveals the Adaptive Role of the Epigenome in Three Deep-Sea Polychaetes.</title>
        <authorList>
            <person name="Perez M."/>
            <person name="Aroh O."/>
            <person name="Sun Y."/>
            <person name="Lan Y."/>
            <person name="Juniper S.K."/>
            <person name="Young C.R."/>
            <person name="Angers B."/>
            <person name="Qian P.Y."/>
        </authorList>
    </citation>
    <scope>NUCLEOTIDE SEQUENCE</scope>
    <source>
        <strain evidence="11">P08H-3</strain>
    </source>
</reference>
<organism evidence="11 12">
    <name type="scientific">Paralvinella palmiformis</name>
    <dbReference type="NCBI Taxonomy" id="53620"/>
    <lineage>
        <taxon>Eukaryota</taxon>
        <taxon>Metazoa</taxon>
        <taxon>Spiralia</taxon>
        <taxon>Lophotrochozoa</taxon>
        <taxon>Annelida</taxon>
        <taxon>Polychaeta</taxon>
        <taxon>Sedentaria</taxon>
        <taxon>Canalipalpata</taxon>
        <taxon>Terebellida</taxon>
        <taxon>Terebelliformia</taxon>
        <taxon>Alvinellidae</taxon>
        <taxon>Paralvinella</taxon>
    </lineage>
</organism>
<dbReference type="GO" id="GO:0003949">
    <property type="term" value="F:1-(5-phosphoribosyl)-5-[(5-phosphoribosylamino)methylideneamino]imidazole-4-carboxamide isomerase activity"/>
    <property type="evidence" value="ECO:0007669"/>
    <property type="project" value="UniProtKB-EC"/>
</dbReference>
<dbReference type="InterPro" id="IPR023016">
    <property type="entry name" value="HisA/PriA"/>
</dbReference>
<dbReference type="Gene3D" id="3.20.20.70">
    <property type="entry name" value="Aldolase class I"/>
    <property type="match status" value="1"/>
</dbReference>
<dbReference type="EC" id="5.3.1.16" evidence="5"/>
<dbReference type="InterPro" id="IPR006062">
    <property type="entry name" value="His_biosynth"/>
</dbReference>
<dbReference type="InterPro" id="IPR013785">
    <property type="entry name" value="Aldolase_TIM"/>
</dbReference>
<evidence type="ECO:0000256" key="3">
    <source>
        <dbReference type="ARBA" id="ARBA00005133"/>
    </source>
</evidence>
<dbReference type="EMBL" id="JAODUP010000583">
    <property type="protein sequence ID" value="KAK2146782.1"/>
    <property type="molecule type" value="Genomic_DNA"/>
</dbReference>
<dbReference type="Proteomes" id="UP001208570">
    <property type="component" value="Unassembled WGS sequence"/>
</dbReference>
<evidence type="ECO:0000256" key="6">
    <source>
        <dbReference type="ARBA" id="ARBA00022490"/>
    </source>
</evidence>
<proteinExistence type="inferred from homology"/>
<dbReference type="Pfam" id="PF00977">
    <property type="entry name" value="His_biosynth"/>
    <property type="match status" value="1"/>
</dbReference>
<keyword evidence="9" id="KW-0413">Isomerase</keyword>
<keyword evidence="7 10" id="KW-0028">Amino-acid biosynthesis</keyword>